<dbReference type="GO" id="GO:0016787">
    <property type="term" value="F:hydrolase activity"/>
    <property type="evidence" value="ECO:0007669"/>
    <property type="project" value="UniProtKB-KW"/>
</dbReference>
<dbReference type="RefSeq" id="WP_160689352.1">
    <property type="nucleotide sequence ID" value="NZ_CP047897.1"/>
</dbReference>
<dbReference type="Gene3D" id="3.40.50.1820">
    <property type="entry name" value="alpha/beta hydrolase"/>
    <property type="match status" value="1"/>
</dbReference>
<dbReference type="Pfam" id="PF12697">
    <property type="entry name" value="Abhydrolase_6"/>
    <property type="match status" value="1"/>
</dbReference>
<keyword evidence="3" id="KW-1185">Reference proteome</keyword>
<sequence>MQDLSPVYLLSGLGADERLFHNLKLRHPAPVVIQWIRPEKQESLRNYAQRLLAQITPSEKPPILIGLSFGGMVAQEMAKLIPVKRVILLSSLADTGALPWYYRVGGFLRMQQWLPFEVAKRWPAPGYWLFGVHSKEEQKLFKSIIQDTDLHFLRWSLTQILHWRHKAQDQEVILLHGDADKVLPVPQYAHVHVLKGAEHLMVLNRAQEVSNLLNQYLD</sequence>
<dbReference type="EMBL" id="CP047897">
    <property type="protein sequence ID" value="QHL86700.1"/>
    <property type="molecule type" value="Genomic_DNA"/>
</dbReference>
<evidence type="ECO:0000313" key="2">
    <source>
        <dbReference type="EMBL" id="QHL86700.1"/>
    </source>
</evidence>
<accession>A0A6P1NUH9</accession>
<reference evidence="2 3" key="1">
    <citation type="submission" date="2020-01" db="EMBL/GenBank/DDBJ databases">
        <authorList>
            <person name="Kim M."/>
        </authorList>
    </citation>
    <scope>NUCLEOTIDE SEQUENCE [LARGE SCALE GENOMIC DNA]</scope>
    <source>
        <strain evidence="2 3">BT10</strain>
    </source>
</reference>
<dbReference type="InterPro" id="IPR029058">
    <property type="entry name" value="AB_hydrolase_fold"/>
</dbReference>
<organism evidence="2 3">
    <name type="scientific">Nibribacter ruber</name>
    <dbReference type="NCBI Taxonomy" id="2698458"/>
    <lineage>
        <taxon>Bacteria</taxon>
        <taxon>Pseudomonadati</taxon>
        <taxon>Bacteroidota</taxon>
        <taxon>Cytophagia</taxon>
        <taxon>Cytophagales</taxon>
        <taxon>Hymenobacteraceae</taxon>
        <taxon>Nibribacter</taxon>
    </lineage>
</organism>
<dbReference type="KEGG" id="nib:GU926_04310"/>
<gene>
    <name evidence="2" type="ORF">GU926_04310</name>
</gene>
<protein>
    <submittedName>
        <fullName evidence="2">Alpha/beta fold hydrolase</fullName>
    </submittedName>
</protein>
<proteinExistence type="predicted"/>
<dbReference type="SUPFAM" id="SSF53474">
    <property type="entry name" value="alpha/beta-Hydrolases"/>
    <property type="match status" value="1"/>
</dbReference>
<evidence type="ECO:0000259" key="1">
    <source>
        <dbReference type="Pfam" id="PF12697"/>
    </source>
</evidence>
<feature type="domain" description="AB hydrolase-1" evidence="1">
    <location>
        <begin position="45"/>
        <end position="210"/>
    </location>
</feature>
<dbReference type="InterPro" id="IPR000073">
    <property type="entry name" value="AB_hydrolase_1"/>
</dbReference>
<name>A0A6P1NUH9_9BACT</name>
<keyword evidence="2" id="KW-0378">Hydrolase</keyword>
<dbReference type="Proteomes" id="UP000464214">
    <property type="component" value="Chromosome"/>
</dbReference>
<dbReference type="AlphaFoldDB" id="A0A6P1NUH9"/>
<evidence type="ECO:0000313" key="3">
    <source>
        <dbReference type="Proteomes" id="UP000464214"/>
    </source>
</evidence>